<accession>A0A6S6T3L4</accession>
<proteinExistence type="predicted"/>
<dbReference type="EMBL" id="CACVAZ010000066">
    <property type="protein sequence ID" value="CAA6811307.1"/>
    <property type="molecule type" value="Genomic_DNA"/>
</dbReference>
<organism evidence="1">
    <name type="scientific">uncultured Sulfurovum sp</name>
    <dbReference type="NCBI Taxonomy" id="269237"/>
    <lineage>
        <taxon>Bacteria</taxon>
        <taxon>Pseudomonadati</taxon>
        <taxon>Campylobacterota</taxon>
        <taxon>Epsilonproteobacteria</taxon>
        <taxon>Campylobacterales</taxon>
        <taxon>Sulfurovaceae</taxon>
        <taxon>Sulfurovum</taxon>
        <taxon>environmental samples</taxon>
    </lineage>
</organism>
<protein>
    <recommendedName>
        <fullName evidence="2">Periplasmic protein</fullName>
    </recommendedName>
</protein>
<evidence type="ECO:0008006" key="2">
    <source>
        <dbReference type="Google" id="ProtNLM"/>
    </source>
</evidence>
<evidence type="ECO:0000313" key="1">
    <source>
        <dbReference type="EMBL" id="CAA6811307.1"/>
    </source>
</evidence>
<dbReference type="AlphaFoldDB" id="A0A6S6T3L4"/>
<sequence length="634" mass="72195">MKKILFFVLILLLSLSFLIFHDKGNEILKPYLSSYLEHKFQQNISVEIEQLKLDFNYLEFSARVNKIIKVNAEGDLSLFAQKLNLNYTLNTNDIKNKIDINGTVVGAFNNLKIQGKGDIVKSSINYAFDFKNDVPKKIKLHINNADVPSLLQLLSQPTYATTGKIDINMEIPNLIELDNKGEVKIVLHPSTIDQKVYKSDLLTLELSHITYNINTKELLANYLFTAPRLSKLVFLSQKKLNGKLDINGQLELINKDINITGTSESLGGKTNFDYNGKNLNAYFNNIKINKLLYILNEKPYVSGEMDANVKLSNLKQLKGTFELSTQTATTNNHTIRKEFDLNLKKPIPFTLQSKGAIVSNILNIQSLLKSEILTYTSDDSKYHLNTSTLSSSYQVKIPKLSKLDTIMDNSLKGKLELDGKMNYDKGFLITGSTKSFDGNIDFRFEKKQLNSKINNISAQKLMYLFSYPQTFKANVLGTFNYDFATQKGKFLSTLHKTQFLNSDLTSEIKQLRGLDLTKEHYDKAHFNVIFNKNLIDINFKAKNKRVLLAIPFGRINKAKNRIDATFNINIDNKEILGKLQGDSSDPEIRVNSSKFIKDEMQNMFQGNMPDEAFNELGFGKKETDMMRGMMDSFF</sequence>
<name>A0A6S6T3L4_9BACT</name>
<gene>
    <name evidence="1" type="ORF">HELGO_WM15113</name>
</gene>
<reference evidence="1" key="1">
    <citation type="submission" date="2020-01" db="EMBL/GenBank/DDBJ databases">
        <authorList>
            <person name="Meier V. D."/>
            <person name="Meier V D."/>
        </authorList>
    </citation>
    <scope>NUCLEOTIDE SEQUENCE</scope>
    <source>
        <strain evidence="1">HLG_WM_MAG_02</strain>
    </source>
</reference>